<sequence length="79" mass="9128">MWLGMVAGFIINSMILSVSAYFLYQTDVQVFHKQTEGLFDSLGIFVLVYFIPINTFINFVILKVVKIDSPFLFRGNRDK</sequence>
<accession>A0ABT9ZD55</accession>
<feature type="transmembrane region" description="Helical" evidence="1">
    <location>
        <begin position="7"/>
        <end position="24"/>
    </location>
</feature>
<evidence type="ECO:0000256" key="1">
    <source>
        <dbReference type="SAM" id="Phobius"/>
    </source>
</evidence>
<protein>
    <submittedName>
        <fullName evidence="2">Uncharacterized protein</fullName>
    </submittedName>
</protein>
<evidence type="ECO:0000313" key="3">
    <source>
        <dbReference type="Proteomes" id="UP001234495"/>
    </source>
</evidence>
<dbReference type="EMBL" id="JAUSUD010000004">
    <property type="protein sequence ID" value="MDQ0230183.1"/>
    <property type="molecule type" value="Genomic_DNA"/>
</dbReference>
<keyword evidence="1" id="KW-1133">Transmembrane helix</keyword>
<reference evidence="2 3" key="1">
    <citation type="submission" date="2023-07" db="EMBL/GenBank/DDBJ databases">
        <title>Genomic Encyclopedia of Type Strains, Phase IV (KMG-IV): sequencing the most valuable type-strain genomes for metagenomic binning, comparative biology and taxonomic classification.</title>
        <authorList>
            <person name="Goeker M."/>
        </authorList>
    </citation>
    <scope>NUCLEOTIDE SEQUENCE [LARGE SCALE GENOMIC DNA]</scope>
    <source>
        <strain evidence="2 3">DSM 29005</strain>
    </source>
</reference>
<proteinExistence type="predicted"/>
<keyword evidence="3" id="KW-1185">Reference proteome</keyword>
<evidence type="ECO:0000313" key="2">
    <source>
        <dbReference type="EMBL" id="MDQ0230183.1"/>
    </source>
</evidence>
<keyword evidence="1" id="KW-0472">Membrane</keyword>
<feature type="transmembrane region" description="Helical" evidence="1">
    <location>
        <begin position="44"/>
        <end position="65"/>
    </location>
</feature>
<name>A0ABT9ZD55_9BACI</name>
<gene>
    <name evidence="2" type="ORF">J2S19_001435</name>
</gene>
<keyword evidence="1" id="KW-0812">Transmembrane</keyword>
<organism evidence="2 3">
    <name type="scientific">Metabacillus malikii</name>
    <dbReference type="NCBI Taxonomy" id="1504265"/>
    <lineage>
        <taxon>Bacteria</taxon>
        <taxon>Bacillati</taxon>
        <taxon>Bacillota</taxon>
        <taxon>Bacilli</taxon>
        <taxon>Bacillales</taxon>
        <taxon>Bacillaceae</taxon>
        <taxon>Metabacillus</taxon>
    </lineage>
</organism>
<comment type="caution">
    <text evidence="2">The sequence shown here is derived from an EMBL/GenBank/DDBJ whole genome shotgun (WGS) entry which is preliminary data.</text>
</comment>
<dbReference type="Proteomes" id="UP001234495">
    <property type="component" value="Unassembled WGS sequence"/>
</dbReference>